<dbReference type="EMBL" id="JACBGI020000015">
    <property type="protein sequence ID" value="MBF6058294.1"/>
    <property type="molecule type" value="Genomic_DNA"/>
</dbReference>
<dbReference type="PIRSF" id="PIRSF034934">
    <property type="entry name" value="AbiF_AbiD"/>
    <property type="match status" value="1"/>
</dbReference>
<gene>
    <name evidence="1" type="ORF">H8792_008060</name>
</gene>
<keyword evidence="2" id="KW-1185">Reference proteome</keyword>
<dbReference type="Pfam" id="PF07751">
    <property type="entry name" value="Abi_2"/>
    <property type="match status" value="1"/>
</dbReference>
<dbReference type="Proteomes" id="UP001193680">
    <property type="component" value="Unassembled WGS sequence"/>
</dbReference>
<evidence type="ECO:0000313" key="1">
    <source>
        <dbReference type="EMBL" id="MBF6058294.1"/>
    </source>
</evidence>
<proteinExistence type="predicted"/>
<name>A0ABS0BWY6_9GAMM</name>
<accession>A0ABS0BWY6</accession>
<dbReference type="InterPro" id="IPR011664">
    <property type="entry name" value="Abi_system_AbiD/AbiF-like"/>
</dbReference>
<organism evidence="1 2">
    <name type="scientific">Thiomicrorhabdus heinhorstiae</name>
    <dbReference type="NCBI Taxonomy" id="2748010"/>
    <lineage>
        <taxon>Bacteria</taxon>
        <taxon>Pseudomonadati</taxon>
        <taxon>Pseudomonadota</taxon>
        <taxon>Gammaproteobacteria</taxon>
        <taxon>Thiotrichales</taxon>
        <taxon>Piscirickettsiaceae</taxon>
        <taxon>Thiomicrorhabdus</taxon>
    </lineage>
</organism>
<dbReference type="RefSeq" id="WP_185978440.1">
    <property type="nucleotide sequence ID" value="NZ_JACBGI020000015.1"/>
</dbReference>
<sequence length="352" mass="41350">MSLINHPKDWLSYEQQLDRLVERGMLVSNRAKALDYLQRLGYYRLSGYWFDFRQRSEICCPVPKQKTKKGKAKTDRLALDDFKNGACFKDVIALYVFDKKLRLLVMDAIERIEIALRVDIAHLLGKYSPTAYLDRANFHEGFSLHLDVSKGVTKHHEWLSKHAQLINRSREAFIVHNKQKYGLPLPIWVACEIWDFGTLSTLYAGMKADDQDKISKKYGISNGHDFSTWLRALNNLRNICAHHSRLWNRNIADQPKLPSKEEFPLADNFRENNHRLARPFLLICICQHLVKVINPNSTWGERVLRLLKDEFPDLRHLGLTLQGMGIIENWRDLNWSNEPYQSRFQYRLDSRK</sequence>
<comment type="caution">
    <text evidence="1">The sequence shown here is derived from an EMBL/GenBank/DDBJ whole genome shotgun (WGS) entry which is preliminary data.</text>
</comment>
<reference evidence="1 2" key="1">
    <citation type="submission" date="2020-06" db="EMBL/GenBank/DDBJ databases">
        <authorList>
            <person name="Scott K."/>
        </authorList>
    </citation>
    <scope>NUCLEOTIDE SEQUENCE [LARGE SCALE GENOMIC DNA]</scope>
    <source>
        <strain evidence="1 2">HH1</strain>
    </source>
</reference>
<evidence type="ECO:0000313" key="2">
    <source>
        <dbReference type="Proteomes" id="UP001193680"/>
    </source>
</evidence>
<reference evidence="1 2" key="2">
    <citation type="submission" date="2020-11" db="EMBL/GenBank/DDBJ databases">
        <title>Sulfur oxidizing isolate from Hospital Hole Sinkhole.</title>
        <authorList>
            <person name="Scott K.M."/>
        </authorList>
    </citation>
    <scope>NUCLEOTIDE SEQUENCE [LARGE SCALE GENOMIC DNA]</scope>
    <source>
        <strain evidence="1 2">HH1</strain>
    </source>
</reference>
<dbReference type="InterPro" id="IPR017034">
    <property type="entry name" value="Abi_system_AbiD/AbiF"/>
</dbReference>
<protein>
    <submittedName>
        <fullName evidence="1">Abi family protein</fullName>
    </submittedName>
</protein>